<evidence type="ECO:0000313" key="3">
    <source>
        <dbReference type="EMBL" id="PHT66056.1"/>
    </source>
</evidence>
<sequence>MVNALQFNMILPTTYVFMRQFLKASQSDKKVELVSIFLIELCLVEYAMLRFPPLMLTAAAVFTAQCTLGVSREWNATYEKHNSYDKNQILPMRLSRSDMQKVDADATIANFNKLERKAFGTVLFLDYVGSKPTIVLTMILCLFCKSKSKKLLLIK</sequence>
<dbReference type="GO" id="GO:0005634">
    <property type="term" value="C:nucleus"/>
    <property type="evidence" value="ECO:0000318"/>
    <property type="project" value="GO_Central"/>
</dbReference>
<dbReference type="InterPro" id="IPR004367">
    <property type="entry name" value="Cyclin_C-dom"/>
</dbReference>
<dbReference type="InterPro" id="IPR013763">
    <property type="entry name" value="Cyclin-like_dom"/>
</dbReference>
<keyword evidence="4" id="KW-1185">Reference proteome</keyword>
<protein>
    <submittedName>
        <fullName evidence="3">Cyclin-B2-5</fullName>
    </submittedName>
</protein>
<dbReference type="GO" id="GO:0000082">
    <property type="term" value="P:G1/S transition of mitotic cell cycle"/>
    <property type="evidence" value="ECO:0000318"/>
    <property type="project" value="GO_Central"/>
</dbReference>
<feature type="domain" description="Cyclin C-terminal" evidence="2">
    <location>
        <begin position="12"/>
        <end position="127"/>
    </location>
</feature>
<dbReference type="Gene3D" id="1.10.472.10">
    <property type="entry name" value="Cyclin-like"/>
    <property type="match status" value="1"/>
</dbReference>
<dbReference type="STRING" id="4072.A0A2G2Y8G6"/>
<gene>
    <name evidence="3" type="ORF">T459_30481</name>
</gene>
<dbReference type="GO" id="GO:0016538">
    <property type="term" value="F:cyclin-dependent protein serine/threonine kinase regulator activity"/>
    <property type="evidence" value="ECO:0000318"/>
    <property type="project" value="GO_Central"/>
</dbReference>
<dbReference type="Gramene" id="PHT66056">
    <property type="protein sequence ID" value="PHT66056"/>
    <property type="gene ID" value="T459_30481"/>
</dbReference>
<accession>A0A2G2Y8G6</accession>
<dbReference type="GO" id="GO:0005737">
    <property type="term" value="C:cytoplasm"/>
    <property type="evidence" value="ECO:0000318"/>
    <property type="project" value="GO_Central"/>
</dbReference>
<dbReference type="SMR" id="A0A2G2Y8G6"/>
<proteinExistence type="predicted"/>
<dbReference type="EMBL" id="AYRZ02000012">
    <property type="protein sequence ID" value="PHT66056.1"/>
    <property type="molecule type" value="Genomic_DNA"/>
</dbReference>
<reference evidence="3 4" key="1">
    <citation type="journal article" date="2014" name="Nat. Genet.">
        <title>Genome sequence of the hot pepper provides insights into the evolution of pungency in Capsicum species.</title>
        <authorList>
            <person name="Kim S."/>
            <person name="Park M."/>
            <person name="Yeom S.I."/>
            <person name="Kim Y.M."/>
            <person name="Lee J.M."/>
            <person name="Lee H.A."/>
            <person name="Seo E."/>
            <person name="Choi J."/>
            <person name="Cheong K."/>
            <person name="Kim K.T."/>
            <person name="Jung K."/>
            <person name="Lee G.W."/>
            <person name="Oh S.K."/>
            <person name="Bae C."/>
            <person name="Kim S.B."/>
            <person name="Lee H.Y."/>
            <person name="Kim S.Y."/>
            <person name="Kim M.S."/>
            <person name="Kang B.C."/>
            <person name="Jo Y.D."/>
            <person name="Yang H.B."/>
            <person name="Jeong H.J."/>
            <person name="Kang W.H."/>
            <person name="Kwon J.K."/>
            <person name="Shin C."/>
            <person name="Lim J.Y."/>
            <person name="Park J.H."/>
            <person name="Huh J.H."/>
            <person name="Kim J.S."/>
            <person name="Kim B.D."/>
            <person name="Cohen O."/>
            <person name="Paran I."/>
            <person name="Suh M.C."/>
            <person name="Lee S.B."/>
            <person name="Kim Y.K."/>
            <person name="Shin Y."/>
            <person name="Noh S.J."/>
            <person name="Park J."/>
            <person name="Seo Y.S."/>
            <person name="Kwon S.Y."/>
            <person name="Kim H.A."/>
            <person name="Park J.M."/>
            <person name="Kim H.J."/>
            <person name="Choi S.B."/>
            <person name="Bosland P.W."/>
            <person name="Reeves G."/>
            <person name="Jo S.H."/>
            <person name="Lee B.W."/>
            <person name="Cho H.T."/>
            <person name="Choi H.S."/>
            <person name="Lee M.S."/>
            <person name="Yu Y."/>
            <person name="Do Choi Y."/>
            <person name="Park B.S."/>
            <person name="van Deynze A."/>
            <person name="Ashrafi H."/>
            <person name="Hill T."/>
            <person name="Kim W.T."/>
            <person name="Pai H.S."/>
            <person name="Ahn H.K."/>
            <person name="Yeam I."/>
            <person name="Giovannoni J.J."/>
            <person name="Rose J.K."/>
            <person name="Sorensen I."/>
            <person name="Lee S.J."/>
            <person name="Kim R.W."/>
            <person name="Choi I.Y."/>
            <person name="Choi B.S."/>
            <person name="Lim J.S."/>
            <person name="Lee Y.H."/>
            <person name="Choi D."/>
        </authorList>
    </citation>
    <scope>NUCLEOTIDE SEQUENCE [LARGE SCALE GENOMIC DNA]</scope>
    <source>
        <strain evidence="4">cv. CM334</strain>
    </source>
</reference>
<dbReference type="SUPFAM" id="SSF47954">
    <property type="entry name" value="Cyclin-like"/>
    <property type="match status" value="1"/>
</dbReference>
<dbReference type="AlphaFoldDB" id="A0A2G2Y8G6"/>
<evidence type="ECO:0000313" key="4">
    <source>
        <dbReference type="Proteomes" id="UP000222542"/>
    </source>
</evidence>
<evidence type="ECO:0000259" key="1">
    <source>
        <dbReference type="SMART" id="SM00385"/>
    </source>
</evidence>
<comment type="caution">
    <text evidence="3">The sequence shown here is derived from an EMBL/GenBank/DDBJ whole genome shotgun (WGS) entry which is preliminary data.</text>
</comment>
<dbReference type="SMART" id="SM01332">
    <property type="entry name" value="Cyclin_C"/>
    <property type="match status" value="1"/>
</dbReference>
<dbReference type="SMART" id="SM00385">
    <property type="entry name" value="CYCLIN"/>
    <property type="match status" value="1"/>
</dbReference>
<name>A0A2G2Y8G6_CAPAN</name>
<reference evidence="3 4" key="2">
    <citation type="journal article" date="2017" name="Genome Biol.">
        <title>New reference genome sequences of hot pepper reveal the massive evolution of plant disease-resistance genes by retroduplication.</title>
        <authorList>
            <person name="Kim S."/>
            <person name="Park J."/>
            <person name="Yeom S.I."/>
            <person name="Kim Y.M."/>
            <person name="Seo E."/>
            <person name="Kim K.T."/>
            <person name="Kim M.S."/>
            <person name="Lee J.M."/>
            <person name="Cheong K."/>
            <person name="Shin H.S."/>
            <person name="Kim S.B."/>
            <person name="Han K."/>
            <person name="Lee J."/>
            <person name="Park M."/>
            <person name="Lee H.A."/>
            <person name="Lee H.Y."/>
            <person name="Lee Y."/>
            <person name="Oh S."/>
            <person name="Lee J.H."/>
            <person name="Choi E."/>
            <person name="Choi E."/>
            <person name="Lee S.E."/>
            <person name="Jeon J."/>
            <person name="Kim H."/>
            <person name="Choi G."/>
            <person name="Song H."/>
            <person name="Lee J."/>
            <person name="Lee S.C."/>
            <person name="Kwon J.K."/>
            <person name="Lee H.Y."/>
            <person name="Koo N."/>
            <person name="Hong Y."/>
            <person name="Kim R.W."/>
            <person name="Kang W.H."/>
            <person name="Huh J.H."/>
            <person name="Kang B.C."/>
            <person name="Yang T.J."/>
            <person name="Lee Y.H."/>
            <person name="Bennetzen J.L."/>
            <person name="Choi D."/>
        </authorList>
    </citation>
    <scope>NUCLEOTIDE SEQUENCE [LARGE SCALE GENOMIC DNA]</scope>
    <source>
        <strain evidence="4">cv. CM334</strain>
    </source>
</reference>
<dbReference type="GO" id="GO:0000307">
    <property type="term" value="C:cyclin-dependent protein kinase holoenzyme complex"/>
    <property type="evidence" value="ECO:0000318"/>
    <property type="project" value="GO_Central"/>
</dbReference>
<organism evidence="3 4">
    <name type="scientific">Capsicum annuum</name>
    <name type="common">Capsicum pepper</name>
    <dbReference type="NCBI Taxonomy" id="4072"/>
    <lineage>
        <taxon>Eukaryota</taxon>
        <taxon>Viridiplantae</taxon>
        <taxon>Streptophyta</taxon>
        <taxon>Embryophyta</taxon>
        <taxon>Tracheophyta</taxon>
        <taxon>Spermatophyta</taxon>
        <taxon>Magnoliopsida</taxon>
        <taxon>eudicotyledons</taxon>
        <taxon>Gunneridae</taxon>
        <taxon>Pentapetalae</taxon>
        <taxon>asterids</taxon>
        <taxon>lamiids</taxon>
        <taxon>Solanales</taxon>
        <taxon>Solanaceae</taxon>
        <taxon>Solanoideae</taxon>
        <taxon>Capsiceae</taxon>
        <taxon>Capsicum</taxon>
    </lineage>
</organism>
<evidence type="ECO:0000259" key="2">
    <source>
        <dbReference type="SMART" id="SM01332"/>
    </source>
</evidence>
<dbReference type="InterPro" id="IPR036915">
    <property type="entry name" value="Cyclin-like_sf"/>
</dbReference>
<feature type="domain" description="Cyclin-like" evidence="1">
    <location>
        <begin position="16"/>
        <end position="98"/>
    </location>
</feature>
<dbReference type="Proteomes" id="UP000222542">
    <property type="component" value="Unassembled WGS sequence"/>
</dbReference>
<dbReference type="Pfam" id="PF02984">
    <property type="entry name" value="Cyclin_C"/>
    <property type="match status" value="1"/>
</dbReference>